<evidence type="ECO:0000313" key="2">
    <source>
        <dbReference type="Proteomes" id="UP001255601"/>
    </source>
</evidence>
<organism evidence="1 2">
    <name type="scientific">Agrobacterium larrymoorei</name>
    <dbReference type="NCBI Taxonomy" id="160699"/>
    <lineage>
        <taxon>Bacteria</taxon>
        <taxon>Pseudomonadati</taxon>
        <taxon>Pseudomonadota</taxon>
        <taxon>Alphaproteobacteria</taxon>
        <taxon>Hyphomicrobiales</taxon>
        <taxon>Rhizobiaceae</taxon>
        <taxon>Rhizobium/Agrobacterium group</taxon>
        <taxon>Agrobacterium</taxon>
    </lineage>
</organism>
<gene>
    <name evidence="1" type="ORF">QE369_001181</name>
</gene>
<reference evidence="1" key="1">
    <citation type="submission" date="2023-08" db="EMBL/GenBank/DDBJ databases">
        <title>Functional and genomic diversity of the sorghum phyllosphere microbiome.</title>
        <authorList>
            <person name="Shade A."/>
        </authorList>
    </citation>
    <scope>NUCLEOTIDE SEQUENCE</scope>
    <source>
        <strain evidence="1">SORGH_AS_0974</strain>
    </source>
</reference>
<evidence type="ECO:0000313" key="1">
    <source>
        <dbReference type="EMBL" id="MDR6101003.1"/>
    </source>
</evidence>
<dbReference type="AlphaFoldDB" id="A0AAJ2ES07"/>
<accession>A0AAJ2ES07</accession>
<dbReference type="RefSeq" id="WP_309769950.1">
    <property type="nucleotide sequence ID" value="NZ_JAVIZC010000001.1"/>
</dbReference>
<name>A0AAJ2ES07_9HYPH</name>
<protein>
    <submittedName>
        <fullName evidence="1">Uncharacterized protein</fullName>
    </submittedName>
</protein>
<sequence length="96" mass="11200">MQEYERSITVINQGLPTKAALKVIRLPMSWYAVIWEHRDRYATFSQDQTDRNGGHEHMTDDEFLSRVQLVASWVQGIDFLFDAIPPQAPKKRRAKP</sequence>
<proteinExistence type="predicted"/>
<dbReference type="EMBL" id="JAVIZC010000001">
    <property type="protein sequence ID" value="MDR6101003.1"/>
    <property type="molecule type" value="Genomic_DNA"/>
</dbReference>
<comment type="caution">
    <text evidence="1">The sequence shown here is derived from an EMBL/GenBank/DDBJ whole genome shotgun (WGS) entry which is preliminary data.</text>
</comment>
<dbReference type="Proteomes" id="UP001255601">
    <property type="component" value="Unassembled WGS sequence"/>
</dbReference>